<sequence>MPWQPLVGAEAIISTSSHSFKFPSPPSSPPRGTLTLTLGVVRNTSSLRRSVRNVVSVWREQDAQRVPEIQSLLIHLQLSLVEALRGALTDISFSAPSVLVNPAPLQIHA</sequence>
<name>A0A8G0P8I1_9HYPO</name>
<organism evidence="1 2">
    <name type="scientific">Trichoderma simmonsii</name>
    <dbReference type="NCBI Taxonomy" id="1491479"/>
    <lineage>
        <taxon>Eukaryota</taxon>
        <taxon>Fungi</taxon>
        <taxon>Dikarya</taxon>
        <taxon>Ascomycota</taxon>
        <taxon>Pezizomycotina</taxon>
        <taxon>Sordariomycetes</taxon>
        <taxon>Hypocreomycetidae</taxon>
        <taxon>Hypocreales</taxon>
        <taxon>Hypocreaceae</taxon>
        <taxon>Trichoderma</taxon>
    </lineage>
</organism>
<dbReference type="EMBL" id="CP075864">
    <property type="protein sequence ID" value="QYS93315.1"/>
    <property type="molecule type" value="Genomic_DNA"/>
</dbReference>
<evidence type="ECO:0000313" key="2">
    <source>
        <dbReference type="Proteomes" id="UP000826661"/>
    </source>
</evidence>
<dbReference type="Proteomes" id="UP000826661">
    <property type="component" value="Chromosome I"/>
</dbReference>
<evidence type="ECO:0000313" key="1">
    <source>
        <dbReference type="EMBL" id="QYS93315.1"/>
    </source>
</evidence>
<reference evidence="1 2" key="1">
    <citation type="journal article" date="2021" name="BMC Genomics">
        <title>Telomere-to-telomere genome assembly of asparaginase-producing Trichoderma simmonsii.</title>
        <authorList>
            <person name="Chung D."/>
            <person name="Kwon Y.M."/>
            <person name="Yang Y."/>
        </authorList>
    </citation>
    <scope>NUCLEOTIDE SEQUENCE [LARGE SCALE GENOMIC DNA]</scope>
    <source>
        <strain evidence="1 2">GH-Sj1</strain>
    </source>
</reference>
<dbReference type="AlphaFoldDB" id="A0A8G0P8I1"/>
<accession>A0A8G0P8I1</accession>
<protein>
    <submittedName>
        <fullName evidence="1">Uncharacterized protein</fullName>
    </submittedName>
</protein>
<gene>
    <name evidence="1" type="ORF">H0G86_000694</name>
</gene>
<proteinExistence type="predicted"/>
<keyword evidence="2" id="KW-1185">Reference proteome</keyword>